<feature type="compositionally biased region" description="Polar residues" evidence="7">
    <location>
        <begin position="389"/>
        <end position="404"/>
    </location>
</feature>
<keyword evidence="3" id="KW-0690">Ribosome biogenesis</keyword>
<evidence type="ECO:0000256" key="4">
    <source>
        <dbReference type="ARBA" id="ARBA00022552"/>
    </source>
</evidence>
<dbReference type="InterPro" id="IPR000014">
    <property type="entry name" value="PAS"/>
</dbReference>
<dbReference type="CDD" id="cd19697">
    <property type="entry name" value="bHLH-PAS_NPAS4_PASD10"/>
    <property type="match status" value="1"/>
</dbReference>
<dbReference type="SUPFAM" id="SSF55785">
    <property type="entry name" value="PYP-like sensor domain (PAS domain)"/>
    <property type="match status" value="2"/>
</dbReference>
<evidence type="ECO:0000313" key="9">
    <source>
        <dbReference type="EMBL" id="KAJ8366022.1"/>
    </source>
</evidence>
<evidence type="ECO:0000256" key="6">
    <source>
        <dbReference type="ARBA" id="ARBA00023242"/>
    </source>
</evidence>
<feature type="domain" description="PAS" evidence="8">
    <location>
        <begin position="95"/>
        <end position="166"/>
    </location>
</feature>
<evidence type="ECO:0000256" key="1">
    <source>
        <dbReference type="ARBA" id="ARBA00004604"/>
    </source>
</evidence>
<dbReference type="PROSITE" id="PS50112">
    <property type="entry name" value="PAS"/>
    <property type="match status" value="2"/>
</dbReference>
<feature type="region of interest" description="Disordered" evidence="7">
    <location>
        <begin position="430"/>
        <end position="450"/>
    </location>
</feature>
<feature type="region of interest" description="Disordered" evidence="7">
    <location>
        <begin position="1066"/>
        <end position="1105"/>
    </location>
</feature>
<dbReference type="InterPro" id="IPR009292">
    <property type="entry name" value="RRP36"/>
</dbReference>
<feature type="region of interest" description="Disordered" evidence="7">
    <location>
        <begin position="648"/>
        <end position="685"/>
    </location>
</feature>
<dbReference type="GO" id="GO:0000462">
    <property type="term" value="P:maturation of SSU-rRNA from tricistronic rRNA transcript (SSU-rRNA, 5.8S rRNA, LSU-rRNA)"/>
    <property type="evidence" value="ECO:0007669"/>
    <property type="project" value="TreeGrafter"/>
</dbReference>
<dbReference type="PANTHER" id="PTHR21738:SF0">
    <property type="entry name" value="RIBOSOMAL RNA PROCESSING PROTEIN 36 HOMOLOG"/>
    <property type="match status" value="1"/>
</dbReference>
<dbReference type="EMBL" id="JAINUF010000004">
    <property type="protein sequence ID" value="KAJ8366022.1"/>
    <property type="molecule type" value="Genomic_DNA"/>
</dbReference>
<dbReference type="InterPro" id="IPR035965">
    <property type="entry name" value="PAS-like_dom_sf"/>
</dbReference>
<feature type="region of interest" description="Disordered" evidence="7">
    <location>
        <begin position="358"/>
        <end position="377"/>
    </location>
</feature>
<feature type="compositionally biased region" description="Acidic residues" evidence="7">
    <location>
        <begin position="895"/>
        <end position="919"/>
    </location>
</feature>
<feature type="region of interest" description="Disordered" evidence="7">
    <location>
        <begin position="515"/>
        <end position="535"/>
    </location>
</feature>
<keyword evidence="6" id="KW-0539">Nucleus</keyword>
<feature type="compositionally biased region" description="Low complexity" evidence="7">
    <location>
        <begin position="433"/>
        <end position="448"/>
    </location>
</feature>
<dbReference type="Pfam" id="PF06102">
    <property type="entry name" value="RRP36"/>
    <property type="match status" value="1"/>
</dbReference>
<dbReference type="Pfam" id="PF08447">
    <property type="entry name" value="PAS_3"/>
    <property type="match status" value="1"/>
</dbReference>
<evidence type="ECO:0000256" key="3">
    <source>
        <dbReference type="ARBA" id="ARBA00022517"/>
    </source>
</evidence>
<keyword evidence="5" id="KW-0238">DNA-binding</keyword>
<dbReference type="SMART" id="SM00091">
    <property type="entry name" value="PAS"/>
    <property type="match status" value="2"/>
</dbReference>
<keyword evidence="4" id="KW-0698">rRNA processing</keyword>
<dbReference type="CDD" id="cd00130">
    <property type="entry name" value="PAS"/>
    <property type="match status" value="2"/>
</dbReference>
<accession>A0A9Q1FTR7</accession>
<dbReference type="GO" id="GO:0003677">
    <property type="term" value="F:DNA binding"/>
    <property type="evidence" value="ECO:0007669"/>
    <property type="project" value="UniProtKB-KW"/>
</dbReference>
<feature type="compositionally biased region" description="Polar residues" evidence="7">
    <location>
        <begin position="920"/>
        <end position="932"/>
    </location>
</feature>
<organism evidence="9 10">
    <name type="scientific">Synaphobranchus kaupii</name>
    <name type="common">Kaup's arrowtooth eel</name>
    <dbReference type="NCBI Taxonomy" id="118154"/>
    <lineage>
        <taxon>Eukaryota</taxon>
        <taxon>Metazoa</taxon>
        <taxon>Chordata</taxon>
        <taxon>Craniata</taxon>
        <taxon>Vertebrata</taxon>
        <taxon>Euteleostomi</taxon>
        <taxon>Actinopterygii</taxon>
        <taxon>Neopterygii</taxon>
        <taxon>Teleostei</taxon>
        <taxon>Anguilliformes</taxon>
        <taxon>Synaphobranchidae</taxon>
        <taxon>Synaphobranchus</taxon>
    </lineage>
</organism>
<comment type="subcellular location">
    <subcellularLocation>
        <location evidence="1">Nucleus</location>
        <location evidence="1">Nucleolus</location>
    </subcellularLocation>
</comment>
<evidence type="ECO:0000259" key="8">
    <source>
        <dbReference type="PROSITE" id="PS50112"/>
    </source>
</evidence>
<evidence type="ECO:0000256" key="5">
    <source>
        <dbReference type="ARBA" id="ARBA00023125"/>
    </source>
</evidence>
<comment type="caution">
    <text evidence="9">The sequence shown here is derived from an EMBL/GenBank/DDBJ whole genome shotgun (WGS) entry which is preliminary data.</text>
</comment>
<feature type="compositionally biased region" description="Basic residues" evidence="7">
    <location>
        <begin position="1130"/>
        <end position="1144"/>
    </location>
</feature>
<keyword evidence="10" id="KW-1185">Reference proteome</keyword>
<feature type="compositionally biased region" description="Polar residues" evidence="7">
    <location>
        <begin position="850"/>
        <end position="861"/>
    </location>
</feature>
<dbReference type="GO" id="GO:0030686">
    <property type="term" value="C:90S preribosome"/>
    <property type="evidence" value="ECO:0007669"/>
    <property type="project" value="TreeGrafter"/>
</dbReference>
<dbReference type="OrthoDB" id="9978016at2759"/>
<feature type="compositionally biased region" description="Basic and acidic residues" evidence="7">
    <location>
        <begin position="1070"/>
        <end position="1094"/>
    </location>
</feature>
<feature type="region of interest" description="Disordered" evidence="7">
    <location>
        <begin position="1"/>
        <end position="23"/>
    </location>
</feature>
<dbReference type="InterPro" id="IPR056192">
    <property type="entry name" value="bHLH_NPAS4"/>
</dbReference>
<dbReference type="AlphaFoldDB" id="A0A9Q1FTR7"/>
<dbReference type="Pfam" id="PF23183">
    <property type="entry name" value="bHLH_NPAS4"/>
    <property type="match status" value="1"/>
</dbReference>
<dbReference type="GO" id="GO:0005730">
    <property type="term" value="C:nucleolus"/>
    <property type="evidence" value="ECO:0007669"/>
    <property type="project" value="UniProtKB-SubCell"/>
</dbReference>
<evidence type="ECO:0000313" key="10">
    <source>
        <dbReference type="Proteomes" id="UP001152622"/>
    </source>
</evidence>
<gene>
    <name evidence="9" type="ORF">SKAU_G00148530</name>
</gene>
<feature type="region of interest" description="Disordered" evidence="7">
    <location>
        <begin position="967"/>
        <end position="992"/>
    </location>
</feature>
<dbReference type="InterPro" id="IPR013655">
    <property type="entry name" value="PAS_fold_3"/>
</dbReference>
<sequence length="1151" mass="126928">MSGKRGSSPCSPPRATDVSVNRRKVSCKRFRSTKGASKARRDQINAEIRNMRCLLPISQEDQERLSYLHSMSAICTYVRKSVFFQGLRPEEGGSSSMVYEGLVQALPGFIVALSSEGKLIYVSENVDEYLGFSMVDLLQGDSFYAMVERKELNKVKSHIEEACAAAGAEKAFVCRMHTSKSFRVRQGGSCTVLVRGRFQSIPQSSAACPDMDRAFVGLCTPTVNRLKDGDLQNLSQNFRTVHQHNMTFIHACESAPFYLGYSSEDMIGQSWYNLLHPEDLALGAEAHKILLQVNEGTPVEMVLRLQCVDLSWKWLYIRAAKDSGKQTVTCTNYIISETEAEFLVQKIYTDLHGPSKCGHLQKSSQRPTPPHIQPCQSNGAIAGLKRQRLPSSPSEQPQIKTSRLTEPEVSGTIPINQACGGCSSLADHQAVMSPTSSHSPAPSHSPAAQEVEAESDFLLDICDYDYAEDLLSLQEGLPSCISFQGSHCGPSGPLPPSGPLQPIVRHGFPLSDIDEASARSPEASPSPSSPSYDFSSCSADARLVPDCLPTPATYEGLLDCALHPEALRHPTDSPGNAGSYFTPLPDHGASLTSDPSPSPSPTPTPGVNSVSALPYSEREQEEISILARQISSLASSFDMYRSADQAQSLGRGYEQASPDCSRCSSVSDPPAQETGTADPVFSWSHATPHPVKPELVLDEGIIDNILKDLDRVPGVDSLSRSSLISRCGPVVTLCPRSGQQAPGAAAAIHSDVLSFAALVEDLSHEQPPGGATVLDAHILTARLQENIELNQFNHFLHKDLQQDYSMASKKKQVVLKRKSTGKSPGGKCKKLEVAEPVSSDEDSELERNFTLFSKQGSSKSAGQEHESDPGDDDSDQSSAEEARGPEYVSIQGDAESSDGEAESDSASEDSEDDASEEEATQSGVRNDGTGQSEGDIKRELSTMSFEDIMKLQNKVGRKAYNEVAYGAKNKQVHEKKKRLNKNRPMEMSAKRPAPFLRQVVPVKKPVLRDPRFDDLSGEYKPEIFEKTYSFIHDIKQKEKEIVQKKLRKVKKPKRREQMQQLLKRMVNQQEAHKRQQLQREKQLELKRKQREMVGHGHSPYFLKKSDQRRLELAEKYRELKRGGKLENFLSKKRKRNAAKDRRKMPVQPAAE</sequence>
<dbReference type="PANTHER" id="PTHR21738">
    <property type="entry name" value="RIBOSOMAL RNA PROCESSING PROTEIN 36 HOMOLOG"/>
    <property type="match status" value="1"/>
</dbReference>
<feature type="region of interest" description="Disordered" evidence="7">
    <location>
        <begin position="1123"/>
        <end position="1151"/>
    </location>
</feature>
<feature type="region of interest" description="Disordered" evidence="7">
    <location>
        <begin position="569"/>
        <end position="615"/>
    </location>
</feature>
<dbReference type="Proteomes" id="UP001152622">
    <property type="component" value="Chromosome 4"/>
</dbReference>
<evidence type="ECO:0000256" key="2">
    <source>
        <dbReference type="ARBA" id="ARBA00009418"/>
    </source>
</evidence>
<feature type="compositionally biased region" description="Low complexity" evidence="7">
    <location>
        <begin position="518"/>
        <end position="535"/>
    </location>
</feature>
<evidence type="ECO:0000256" key="7">
    <source>
        <dbReference type="SAM" id="MobiDB-lite"/>
    </source>
</evidence>
<proteinExistence type="inferred from homology"/>
<protein>
    <recommendedName>
        <fullName evidence="8">PAS domain-containing protein</fullName>
    </recommendedName>
</protein>
<dbReference type="Gene3D" id="3.30.450.20">
    <property type="entry name" value="PAS domain"/>
    <property type="match status" value="2"/>
</dbReference>
<name>A0A9Q1FTR7_SYNKA</name>
<comment type="similarity">
    <text evidence="2">Belongs to the RRP36 family.</text>
</comment>
<reference evidence="9" key="1">
    <citation type="journal article" date="2023" name="Science">
        <title>Genome structures resolve the early diversification of teleost fishes.</title>
        <authorList>
            <person name="Parey E."/>
            <person name="Louis A."/>
            <person name="Montfort J."/>
            <person name="Bouchez O."/>
            <person name="Roques C."/>
            <person name="Iampietro C."/>
            <person name="Lluch J."/>
            <person name="Castinel A."/>
            <person name="Donnadieu C."/>
            <person name="Desvignes T."/>
            <person name="Floi Bucao C."/>
            <person name="Jouanno E."/>
            <person name="Wen M."/>
            <person name="Mejri S."/>
            <person name="Dirks R."/>
            <person name="Jansen H."/>
            <person name="Henkel C."/>
            <person name="Chen W.J."/>
            <person name="Zahm M."/>
            <person name="Cabau C."/>
            <person name="Klopp C."/>
            <person name="Thompson A.W."/>
            <person name="Robinson-Rechavi M."/>
            <person name="Braasch I."/>
            <person name="Lecointre G."/>
            <person name="Bobe J."/>
            <person name="Postlethwait J.H."/>
            <person name="Berthelot C."/>
            <person name="Roest Crollius H."/>
            <person name="Guiguen Y."/>
        </authorList>
    </citation>
    <scope>NUCLEOTIDE SEQUENCE</scope>
    <source>
        <strain evidence="9">WJC10195</strain>
    </source>
</reference>
<feature type="region of interest" description="Disordered" evidence="7">
    <location>
        <begin position="815"/>
        <end position="942"/>
    </location>
</feature>
<feature type="region of interest" description="Disordered" evidence="7">
    <location>
        <begin position="386"/>
        <end position="410"/>
    </location>
</feature>
<feature type="domain" description="PAS" evidence="8">
    <location>
        <begin position="258"/>
        <end position="294"/>
    </location>
</feature>